<reference evidence="5 6" key="1">
    <citation type="submission" date="2018-09" db="EMBL/GenBank/DDBJ databases">
        <title>Roseovarius spongiae sp. nov., isolated from a marine sponge.</title>
        <authorList>
            <person name="Zhuang L."/>
            <person name="Luo L."/>
        </authorList>
    </citation>
    <scope>NUCLEOTIDE SEQUENCE [LARGE SCALE GENOMIC DNA]</scope>
    <source>
        <strain evidence="5 6">HN-E21</strain>
    </source>
</reference>
<evidence type="ECO:0000256" key="1">
    <source>
        <dbReference type="ARBA" id="ARBA00023015"/>
    </source>
</evidence>
<evidence type="ECO:0000313" key="6">
    <source>
        <dbReference type="Proteomes" id="UP000281128"/>
    </source>
</evidence>
<dbReference type="SUPFAM" id="SSF47413">
    <property type="entry name" value="lambda repressor-like DNA-binding domains"/>
    <property type="match status" value="1"/>
</dbReference>
<dbReference type="Proteomes" id="UP000281128">
    <property type="component" value="Unassembled WGS sequence"/>
</dbReference>
<accession>A0A3A8AQX6</accession>
<evidence type="ECO:0000313" key="5">
    <source>
        <dbReference type="EMBL" id="RKF12245.1"/>
    </source>
</evidence>
<comment type="caution">
    <text evidence="5">The sequence shown here is derived from an EMBL/GenBank/DDBJ whole genome shotgun (WGS) entry which is preliminary data.</text>
</comment>
<protein>
    <submittedName>
        <fullName evidence="5">XRE family transcriptional regulator</fullName>
    </submittedName>
</protein>
<proteinExistence type="predicted"/>
<dbReference type="EMBL" id="RAPE01000011">
    <property type="protein sequence ID" value="RKF12245.1"/>
    <property type="molecule type" value="Genomic_DNA"/>
</dbReference>
<dbReference type="SMART" id="SM00530">
    <property type="entry name" value="HTH_XRE"/>
    <property type="match status" value="1"/>
</dbReference>
<dbReference type="PROSITE" id="PS50943">
    <property type="entry name" value="HTH_CROC1"/>
    <property type="match status" value="1"/>
</dbReference>
<sequence>MKLRIQLGLNIQEVRRSQGISQEGLAHLADIDRGYIGKIENAKHAATVDMIEAIAKALCIEPMELLKPRS</sequence>
<name>A0A3A8AQX6_9RHOB</name>
<keyword evidence="1" id="KW-0805">Transcription regulation</keyword>
<dbReference type="InterPro" id="IPR010982">
    <property type="entry name" value="Lambda_DNA-bd_dom_sf"/>
</dbReference>
<dbReference type="OrthoDB" id="2986852at2"/>
<dbReference type="AlphaFoldDB" id="A0A3A8AQX6"/>
<feature type="domain" description="HTH cro/C1-type" evidence="4">
    <location>
        <begin position="11"/>
        <end position="66"/>
    </location>
</feature>
<organism evidence="5 6">
    <name type="scientific">Roseovarius spongiae</name>
    <dbReference type="NCBI Taxonomy" id="2320272"/>
    <lineage>
        <taxon>Bacteria</taxon>
        <taxon>Pseudomonadati</taxon>
        <taxon>Pseudomonadota</taxon>
        <taxon>Alphaproteobacteria</taxon>
        <taxon>Rhodobacterales</taxon>
        <taxon>Roseobacteraceae</taxon>
        <taxon>Roseovarius</taxon>
    </lineage>
</organism>
<keyword evidence="3" id="KW-0804">Transcription</keyword>
<dbReference type="PANTHER" id="PTHR46797:SF23">
    <property type="entry name" value="HTH-TYPE TRANSCRIPTIONAL REGULATOR SUTR"/>
    <property type="match status" value="1"/>
</dbReference>
<evidence type="ECO:0000256" key="2">
    <source>
        <dbReference type="ARBA" id="ARBA00023125"/>
    </source>
</evidence>
<dbReference type="CDD" id="cd00093">
    <property type="entry name" value="HTH_XRE"/>
    <property type="match status" value="1"/>
</dbReference>
<dbReference type="GO" id="GO:0005829">
    <property type="term" value="C:cytosol"/>
    <property type="evidence" value="ECO:0007669"/>
    <property type="project" value="TreeGrafter"/>
</dbReference>
<dbReference type="GO" id="GO:0003677">
    <property type="term" value="F:DNA binding"/>
    <property type="evidence" value="ECO:0007669"/>
    <property type="project" value="UniProtKB-KW"/>
</dbReference>
<dbReference type="InterPro" id="IPR001387">
    <property type="entry name" value="Cro/C1-type_HTH"/>
</dbReference>
<keyword evidence="6" id="KW-1185">Reference proteome</keyword>
<dbReference type="PANTHER" id="PTHR46797">
    <property type="entry name" value="HTH-TYPE TRANSCRIPTIONAL REGULATOR"/>
    <property type="match status" value="1"/>
</dbReference>
<dbReference type="GO" id="GO:0003700">
    <property type="term" value="F:DNA-binding transcription factor activity"/>
    <property type="evidence" value="ECO:0007669"/>
    <property type="project" value="TreeGrafter"/>
</dbReference>
<dbReference type="Gene3D" id="1.10.260.40">
    <property type="entry name" value="lambda repressor-like DNA-binding domains"/>
    <property type="match status" value="1"/>
</dbReference>
<dbReference type="Pfam" id="PF01381">
    <property type="entry name" value="HTH_3"/>
    <property type="match status" value="1"/>
</dbReference>
<gene>
    <name evidence="5" type="ORF">D6850_19045</name>
</gene>
<evidence type="ECO:0000259" key="4">
    <source>
        <dbReference type="PROSITE" id="PS50943"/>
    </source>
</evidence>
<evidence type="ECO:0000256" key="3">
    <source>
        <dbReference type="ARBA" id="ARBA00023163"/>
    </source>
</evidence>
<keyword evidence="2" id="KW-0238">DNA-binding</keyword>
<dbReference type="InterPro" id="IPR050807">
    <property type="entry name" value="TransReg_Diox_bact_type"/>
</dbReference>